<proteinExistence type="predicted"/>
<evidence type="ECO:0000313" key="3">
    <source>
        <dbReference type="EMBL" id="THV36679.1"/>
    </source>
</evidence>
<comment type="caution">
    <text evidence="3">The sequence shown here is derived from an EMBL/GenBank/DDBJ whole genome shotgun (WGS) entry which is preliminary data.</text>
</comment>
<evidence type="ECO:0000259" key="2">
    <source>
        <dbReference type="Pfam" id="PF11160"/>
    </source>
</evidence>
<dbReference type="RefSeq" id="WP_136539971.1">
    <property type="nucleotide sequence ID" value="NZ_STGU01000004.1"/>
</dbReference>
<evidence type="ECO:0000256" key="1">
    <source>
        <dbReference type="SAM" id="MobiDB-lite"/>
    </source>
</evidence>
<dbReference type="Pfam" id="PF11160">
    <property type="entry name" value="Hva1_TUDOR"/>
    <property type="match status" value="1"/>
</dbReference>
<dbReference type="EMBL" id="STGU01000004">
    <property type="protein sequence ID" value="THV36679.1"/>
    <property type="molecule type" value="Genomic_DNA"/>
</dbReference>
<dbReference type="AlphaFoldDB" id="A0A4S8Q798"/>
<dbReference type="InterPro" id="IPR021331">
    <property type="entry name" value="Hva1_TUDOR"/>
</dbReference>
<reference evidence="3 4" key="1">
    <citation type="submission" date="2019-04" db="EMBL/GenBank/DDBJ databases">
        <title>genome sequence of strain W3.</title>
        <authorList>
            <person name="Gao J."/>
            <person name="Sun J."/>
        </authorList>
    </citation>
    <scope>NUCLEOTIDE SEQUENCE [LARGE SCALE GENOMIC DNA]</scope>
    <source>
        <strain evidence="3 4">W3</strain>
    </source>
</reference>
<dbReference type="Proteomes" id="UP000307378">
    <property type="component" value="Unassembled WGS sequence"/>
</dbReference>
<dbReference type="Gene3D" id="2.30.30.1060">
    <property type="match status" value="1"/>
</dbReference>
<feature type="domain" description="Hypervirulence associated protein TUDOR" evidence="2">
    <location>
        <begin position="8"/>
        <end position="66"/>
    </location>
</feature>
<gene>
    <name evidence="3" type="ORF">FAA86_09235</name>
</gene>
<feature type="compositionally biased region" description="Basic and acidic residues" evidence="1">
    <location>
        <begin position="1"/>
        <end position="13"/>
    </location>
</feature>
<feature type="region of interest" description="Disordered" evidence="1">
    <location>
        <begin position="1"/>
        <end position="69"/>
    </location>
</feature>
<organism evidence="3 4">
    <name type="scientific">Rhizobium rosettiformans W3</name>
    <dbReference type="NCBI Taxonomy" id="538378"/>
    <lineage>
        <taxon>Bacteria</taxon>
        <taxon>Pseudomonadati</taxon>
        <taxon>Pseudomonadota</taxon>
        <taxon>Alphaproteobacteria</taxon>
        <taxon>Hyphomicrobiales</taxon>
        <taxon>Rhizobiaceae</taxon>
        <taxon>Rhizobium/Agrobacterium group</taxon>
        <taxon>Rhizobium</taxon>
    </lineage>
</organism>
<name>A0A4S8Q798_9HYPH</name>
<evidence type="ECO:0000313" key="4">
    <source>
        <dbReference type="Proteomes" id="UP000307378"/>
    </source>
</evidence>
<protein>
    <submittedName>
        <fullName evidence="3">DUF2945 domain-containing protein</fullName>
    </submittedName>
</protein>
<accession>A0A4S8Q798</accession>
<sequence length="69" mass="7616">MTKNLHKGDKVEWKTSQGKTEGKVVKKQTSPTKIKDHEVNASKSDPQYIVESSKTGKRAAHKPEALAKA</sequence>
<feature type="compositionally biased region" description="Polar residues" evidence="1">
    <location>
        <begin position="41"/>
        <end position="53"/>
    </location>
</feature>